<proteinExistence type="predicted"/>
<dbReference type="SUPFAM" id="SSF57196">
    <property type="entry name" value="EGF/Laminin"/>
    <property type="match status" value="1"/>
</dbReference>
<evidence type="ECO:0000256" key="8">
    <source>
        <dbReference type="ARBA" id="ARBA00023030"/>
    </source>
</evidence>
<dbReference type="Gene3D" id="2.10.25.10">
    <property type="entry name" value="Laminin"/>
    <property type="match status" value="1"/>
</dbReference>
<evidence type="ECO:0000256" key="3">
    <source>
        <dbReference type="ARBA" id="ARBA00022525"/>
    </source>
</evidence>
<reference evidence="15" key="2">
    <citation type="submission" date="2025-08" db="UniProtKB">
        <authorList>
            <consortium name="Ensembl"/>
        </authorList>
    </citation>
    <scope>IDENTIFICATION</scope>
</reference>
<name>A0A8C5H161_GOUWI</name>
<evidence type="ECO:0000313" key="15">
    <source>
        <dbReference type="Ensembl" id="ENSGWIP00000038477.1"/>
    </source>
</evidence>
<comment type="subcellular location">
    <subcellularLocation>
        <location evidence="1">Membrane</location>
        <topology evidence="1">Single-pass type I membrane protein</topology>
    </subcellularLocation>
    <subcellularLocation>
        <location evidence="2">Secreted</location>
    </subcellularLocation>
</comment>
<evidence type="ECO:0000256" key="11">
    <source>
        <dbReference type="ARBA" id="ARBA00023180"/>
    </source>
</evidence>
<dbReference type="GO" id="GO:0007173">
    <property type="term" value="P:epidermal growth factor receptor signaling pathway"/>
    <property type="evidence" value="ECO:0007669"/>
    <property type="project" value="TreeGrafter"/>
</dbReference>
<dbReference type="PANTHER" id="PTHR10740:SF11">
    <property type="entry name" value="PROEPIREGULIN"/>
    <property type="match status" value="1"/>
</dbReference>
<dbReference type="InterPro" id="IPR000742">
    <property type="entry name" value="EGF"/>
</dbReference>
<feature type="transmembrane region" description="Helical" evidence="13">
    <location>
        <begin position="105"/>
        <end position="126"/>
    </location>
</feature>
<dbReference type="GO" id="GO:0016020">
    <property type="term" value="C:membrane"/>
    <property type="evidence" value="ECO:0007669"/>
    <property type="project" value="UniProtKB-SubCell"/>
</dbReference>
<keyword evidence="11" id="KW-0325">Glycoprotein</keyword>
<feature type="domain" description="EGF-like" evidence="14">
    <location>
        <begin position="50"/>
        <end position="91"/>
    </location>
</feature>
<dbReference type="GO" id="GO:0045840">
    <property type="term" value="P:positive regulation of mitotic nuclear division"/>
    <property type="evidence" value="ECO:0007669"/>
    <property type="project" value="TreeGrafter"/>
</dbReference>
<evidence type="ECO:0000256" key="4">
    <source>
        <dbReference type="ARBA" id="ARBA00022536"/>
    </source>
</evidence>
<dbReference type="Ensembl" id="ENSGWIT00000041889.1">
    <property type="protein sequence ID" value="ENSGWIP00000038477.1"/>
    <property type="gene ID" value="ENSGWIG00000019687.1"/>
</dbReference>
<reference evidence="15" key="1">
    <citation type="submission" date="2020-06" db="EMBL/GenBank/DDBJ databases">
        <authorList>
            <consortium name="Wellcome Sanger Institute Data Sharing"/>
        </authorList>
    </citation>
    <scope>NUCLEOTIDE SEQUENCE [LARGE SCALE GENOMIC DNA]</scope>
</reference>
<organism evidence="15 16">
    <name type="scientific">Gouania willdenowi</name>
    <name type="common">Blunt-snouted clingfish</name>
    <name type="synonym">Lepadogaster willdenowi</name>
    <dbReference type="NCBI Taxonomy" id="441366"/>
    <lineage>
        <taxon>Eukaryota</taxon>
        <taxon>Metazoa</taxon>
        <taxon>Chordata</taxon>
        <taxon>Craniata</taxon>
        <taxon>Vertebrata</taxon>
        <taxon>Euteleostomi</taxon>
        <taxon>Actinopterygii</taxon>
        <taxon>Neopterygii</taxon>
        <taxon>Teleostei</taxon>
        <taxon>Neoteleostei</taxon>
        <taxon>Acanthomorphata</taxon>
        <taxon>Ovalentaria</taxon>
        <taxon>Blenniimorphae</taxon>
        <taxon>Blenniiformes</taxon>
        <taxon>Gobiesocoidei</taxon>
        <taxon>Gobiesocidae</taxon>
        <taxon>Gobiesocinae</taxon>
        <taxon>Gouania</taxon>
    </lineage>
</organism>
<evidence type="ECO:0000256" key="6">
    <source>
        <dbReference type="ARBA" id="ARBA00022729"/>
    </source>
</evidence>
<protein>
    <recommendedName>
        <fullName evidence="14">EGF-like domain-containing protein</fullName>
    </recommendedName>
</protein>
<evidence type="ECO:0000256" key="7">
    <source>
        <dbReference type="ARBA" id="ARBA00022989"/>
    </source>
</evidence>
<keyword evidence="6" id="KW-0732">Signal</keyword>
<keyword evidence="16" id="KW-1185">Reference proteome</keyword>
<evidence type="ECO:0000259" key="14">
    <source>
        <dbReference type="PROSITE" id="PS50026"/>
    </source>
</evidence>
<reference evidence="15" key="3">
    <citation type="submission" date="2025-09" db="UniProtKB">
        <authorList>
            <consortium name="Ensembl"/>
        </authorList>
    </citation>
    <scope>IDENTIFICATION</scope>
</reference>
<accession>A0A8C5H161</accession>
<keyword evidence="9 13" id="KW-0472">Membrane</keyword>
<dbReference type="GO" id="GO:0005154">
    <property type="term" value="F:epidermal growth factor receptor binding"/>
    <property type="evidence" value="ECO:0007669"/>
    <property type="project" value="TreeGrafter"/>
</dbReference>
<keyword evidence="8" id="KW-0339">Growth factor</keyword>
<evidence type="ECO:0000256" key="12">
    <source>
        <dbReference type="PROSITE-ProRule" id="PRU00076"/>
    </source>
</evidence>
<evidence type="ECO:0000256" key="13">
    <source>
        <dbReference type="SAM" id="Phobius"/>
    </source>
</evidence>
<keyword evidence="7 13" id="KW-1133">Transmembrane helix</keyword>
<evidence type="ECO:0000256" key="1">
    <source>
        <dbReference type="ARBA" id="ARBA00004479"/>
    </source>
</evidence>
<feature type="disulfide bond" evidence="12">
    <location>
        <begin position="81"/>
        <end position="90"/>
    </location>
</feature>
<dbReference type="PRINTS" id="PR00009">
    <property type="entry name" value="EGFTGF"/>
</dbReference>
<keyword evidence="3" id="KW-0964">Secreted</keyword>
<dbReference type="GO" id="GO:0008083">
    <property type="term" value="F:growth factor activity"/>
    <property type="evidence" value="ECO:0007669"/>
    <property type="project" value="UniProtKB-KW"/>
</dbReference>
<evidence type="ECO:0000256" key="5">
    <source>
        <dbReference type="ARBA" id="ARBA00022692"/>
    </source>
</evidence>
<keyword evidence="4 12" id="KW-0245">EGF-like domain</keyword>
<comment type="caution">
    <text evidence="12">Lacks conserved residue(s) required for the propagation of feature annotation.</text>
</comment>
<sequence length="150" mass="17027">GTEKCMCKNLCNRLNINLSGFAIKKCFSKHQFASGLEVQSEERHHVVKRSSQPCSDSFDKYCLNKGQCMFLVEVNEHHCKCERGHYGPRCETLELVVQPMGEEQTIAIIFCVCLLIVGVAGALYFCCKWCKKKKFPVQSKRHGYKGVQTA</sequence>
<evidence type="ECO:0000256" key="9">
    <source>
        <dbReference type="ARBA" id="ARBA00023136"/>
    </source>
</evidence>
<keyword evidence="5 13" id="KW-0812">Transmembrane</keyword>
<dbReference type="PROSITE" id="PS50026">
    <property type="entry name" value="EGF_3"/>
    <property type="match status" value="1"/>
</dbReference>
<keyword evidence="10 12" id="KW-1015">Disulfide bond</keyword>
<dbReference type="PANTHER" id="PTHR10740">
    <property type="entry name" value="TRANSFORMING GROWTH FACTOR ALPHA"/>
    <property type="match status" value="1"/>
</dbReference>
<dbReference type="GO" id="GO:0005615">
    <property type="term" value="C:extracellular space"/>
    <property type="evidence" value="ECO:0007669"/>
    <property type="project" value="TreeGrafter"/>
</dbReference>
<dbReference type="GO" id="GO:0008284">
    <property type="term" value="P:positive regulation of cell population proliferation"/>
    <property type="evidence" value="ECO:0007669"/>
    <property type="project" value="TreeGrafter"/>
</dbReference>
<feature type="disulfide bond" evidence="12">
    <location>
        <begin position="62"/>
        <end position="79"/>
    </location>
</feature>
<evidence type="ECO:0000256" key="10">
    <source>
        <dbReference type="ARBA" id="ARBA00023157"/>
    </source>
</evidence>
<dbReference type="Proteomes" id="UP000694680">
    <property type="component" value="Chromosome 9"/>
</dbReference>
<evidence type="ECO:0000256" key="2">
    <source>
        <dbReference type="ARBA" id="ARBA00004613"/>
    </source>
</evidence>
<dbReference type="PROSITE" id="PS00022">
    <property type="entry name" value="EGF_1"/>
    <property type="match status" value="1"/>
</dbReference>
<dbReference type="AlphaFoldDB" id="A0A8C5H161"/>
<evidence type="ECO:0000313" key="16">
    <source>
        <dbReference type="Proteomes" id="UP000694680"/>
    </source>
</evidence>